<dbReference type="EMBL" id="BAABHC010000004">
    <property type="protein sequence ID" value="GAA4427587.1"/>
    <property type="molecule type" value="Genomic_DNA"/>
</dbReference>
<evidence type="ECO:0000259" key="2">
    <source>
        <dbReference type="Pfam" id="PF00582"/>
    </source>
</evidence>
<dbReference type="PANTHER" id="PTHR46268">
    <property type="entry name" value="STRESS RESPONSE PROTEIN NHAX"/>
    <property type="match status" value="1"/>
</dbReference>
<dbReference type="RefSeq" id="WP_345157361.1">
    <property type="nucleotide sequence ID" value="NZ_BAABHC010000004.1"/>
</dbReference>
<dbReference type="PRINTS" id="PR01438">
    <property type="entry name" value="UNVRSLSTRESS"/>
</dbReference>
<dbReference type="CDD" id="cd23659">
    <property type="entry name" value="USP_At3g01520-like"/>
    <property type="match status" value="1"/>
</dbReference>
<dbReference type="CDD" id="cd00293">
    <property type="entry name" value="USP-like"/>
    <property type="match status" value="1"/>
</dbReference>
<dbReference type="SUPFAM" id="SSF52402">
    <property type="entry name" value="Adenine nucleotide alpha hydrolases-like"/>
    <property type="match status" value="2"/>
</dbReference>
<comment type="similarity">
    <text evidence="1">Belongs to the universal stress protein A family.</text>
</comment>
<comment type="caution">
    <text evidence="3">The sequence shown here is derived from an EMBL/GenBank/DDBJ whole genome shotgun (WGS) entry which is preliminary data.</text>
</comment>
<organism evidence="3 4">
    <name type="scientific">Pontibacter saemangeumensis</name>
    <dbReference type="NCBI Taxonomy" id="1084525"/>
    <lineage>
        <taxon>Bacteria</taxon>
        <taxon>Pseudomonadati</taxon>
        <taxon>Bacteroidota</taxon>
        <taxon>Cytophagia</taxon>
        <taxon>Cytophagales</taxon>
        <taxon>Hymenobacteraceae</taxon>
        <taxon>Pontibacter</taxon>
    </lineage>
</organism>
<dbReference type="Gene3D" id="3.40.50.620">
    <property type="entry name" value="HUPs"/>
    <property type="match status" value="2"/>
</dbReference>
<protein>
    <recommendedName>
        <fullName evidence="2">UspA domain-containing protein</fullName>
    </recommendedName>
</protein>
<reference evidence="4" key="1">
    <citation type="journal article" date="2019" name="Int. J. Syst. Evol. Microbiol.">
        <title>The Global Catalogue of Microorganisms (GCM) 10K type strain sequencing project: providing services to taxonomists for standard genome sequencing and annotation.</title>
        <authorList>
            <consortium name="The Broad Institute Genomics Platform"/>
            <consortium name="The Broad Institute Genome Sequencing Center for Infectious Disease"/>
            <person name="Wu L."/>
            <person name="Ma J."/>
        </authorList>
    </citation>
    <scope>NUCLEOTIDE SEQUENCE [LARGE SCALE GENOMIC DNA]</scope>
    <source>
        <strain evidence="4">JCM 17926</strain>
    </source>
</reference>
<sequence length="307" mass="34454">MKTLNRLLVGLDLSPVDDTLIAYTAYICAELQVAQVSFIHIEKSLDVPSELLHNLQKENVSSEANIREMLSAKIKTAFAALPQVETEVMIEAGSPLKQLLHWAKEKQVDLILVGRKLRLHGSGVLAQKLLRTGRNSVLFVPEAFEPRLRQVVVSVDFSKYSEMALDRVLHSALAKPDVQVACLHVYQVPTGYITLGMSYEEFDRRMQGFAYKKYDNLLERFPELQDRAEFILVRQEEQDDVGALVVLEAKRLHADLLVIGAKGLTAAALFVLGSVTEKVLRKDMDIPLLVFKDKNEEKLGFLDAILA</sequence>
<dbReference type="InterPro" id="IPR014729">
    <property type="entry name" value="Rossmann-like_a/b/a_fold"/>
</dbReference>
<dbReference type="Proteomes" id="UP001500552">
    <property type="component" value="Unassembled WGS sequence"/>
</dbReference>
<keyword evidence="4" id="KW-1185">Reference proteome</keyword>
<name>A0ABP8LFW2_9BACT</name>
<dbReference type="PANTHER" id="PTHR46268:SF6">
    <property type="entry name" value="UNIVERSAL STRESS PROTEIN UP12"/>
    <property type="match status" value="1"/>
</dbReference>
<feature type="domain" description="UspA" evidence="2">
    <location>
        <begin position="5"/>
        <end position="138"/>
    </location>
</feature>
<evidence type="ECO:0000313" key="3">
    <source>
        <dbReference type="EMBL" id="GAA4427587.1"/>
    </source>
</evidence>
<evidence type="ECO:0000313" key="4">
    <source>
        <dbReference type="Proteomes" id="UP001500552"/>
    </source>
</evidence>
<feature type="domain" description="UspA" evidence="2">
    <location>
        <begin position="149"/>
        <end position="291"/>
    </location>
</feature>
<dbReference type="Pfam" id="PF00582">
    <property type="entry name" value="Usp"/>
    <property type="match status" value="2"/>
</dbReference>
<dbReference type="InterPro" id="IPR006016">
    <property type="entry name" value="UspA"/>
</dbReference>
<evidence type="ECO:0000256" key="1">
    <source>
        <dbReference type="ARBA" id="ARBA00008791"/>
    </source>
</evidence>
<proteinExistence type="inferred from homology"/>
<gene>
    <name evidence="3" type="ORF">GCM10023188_10840</name>
</gene>
<accession>A0ABP8LFW2</accession>
<dbReference type="InterPro" id="IPR006015">
    <property type="entry name" value="Universal_stress_UspA"/>
</dbReference>